<dbReference type="Gene3D" id="3.40.50.300">
    <property type="entry name" value="P-loop containing nucleotide triphosphate hydrolases"/>
    <property type="match status" value="1"/>
</dbReference>
<evidence type="ECO:0000256" key="2">
    <source>
        <dbReference type="ARBA" id="ARBA00022763"/>
    </source>
</evidence>
<feature type="domain" description="MCMDC2 N-terminal" evidence="8">
    <location>
        <begin position="3"/>
        <end position="42"/>
    </location>
</feature>
<dbReference type="GO" id="GO:0005524">
    <property type="term" value="F:ATP binding"/>
    <property type="evidence" value="ECO:0007669"/>
    <property type="project" value="InterPro"/>
</dbReference>
<keyword evidence="4" id="KW-0469">Meiosis</keyword>
<dbReference type="Pfam" id="PF26063">
    <property type="entry name" value="MCMDC2_N"/>
    <property type="match status" value="1"/>
</dbReference>
<dbReference type="GO" id="GO:0000727">
    <property type="term" value="P:double-strand break repair via break-induced replication"/>
    <property type="evidence" value="ECO:0007669"/>
    <property type="project" value="TreeGrafter"/>
</dbReference>
<organism evidence="9 10">
    <name type="scientific">Anabarilius grahami</name>
    <name type="common">Kanglang fish</name>
    <name type="synonym">Barilius grahami</name>
    <dbReference type="NCBI Taxonomy" id="495550"/>
    <lineage>
        <taxon>Eukaryota</taxon>
        <taxon>Metazoa</taxon>
        <taxon>Chordata</taxon>
        <taxon>Craniata</taxon>
        <taxon>Vertebrata</taxon>
        <taxon>Euteleostomi</taxon>
        <taxon>Actinopterygii</taxon>
        <taxon>Neopterygii</taxon>
        <taxon>Teleostei</taxon>
        <taxon>Ostariophysi</taxon>
        <taxon>Cypriniformes</taxon>
        <taxon>Xenocyprididae</taxon>
        <taxon>Xenocypridinae</taxon>
        <taxon>Xenocypridinae incertae sedis</taxon>
        <taxon>Anabarilius</taxon>
    </lineage>
</organism>
<dbReference type="GO" id="GO:0051321">
    <property type="term" value="P:meiotic cell cycle"/>
    <property type="evidence" value="ECO:0007669"/>
    <property type="project" value="UniProtKB-KW"/>
</dbReference>
<dbReference type="GO" id="GO:0017116">
    <property type="term" value="F:single-stranded DNA helicase activity"/>
    <property type="evidence" value="ECO:0007669"/>
    <property type="project" value="TreeGrafter"/>
</dbReference>
<dbReference type="InterPro" id="IPR031327">
    <property type="entry name" value="MCM"/>
</dbReference>
<evidence type="ECO:0000313" key="9">
    <source>
        <dbReference type="EMBL" id="ROL42649.1"/>
    </source>
</evidence>
<evidence type="ECO:0000259" key="8">
    <source>
        <dbReference type="Pfam" id="PF26063"/>
    </source>
</evidence>
<evidence type="ECO:0000256" key="3">
    <source>
        <dbReference type="ARBA" id="ARBA00023204"/>
    </source>
</evidence>
<evidence type="ECO:0000256" key="4">
    <source>
        <dbReference type="ARBA" id="ARBA00023254"/>
    </source>
</evidence>
<gene>
    <name evidence="9" type="ORF">DPX16_14056</name>
</gene>
<accession>A0A3N0Y8T8</accession>
<evidence type="ECO:0000259" key="7">
    <source>
        <dbReference type="Pfam" id="PF17855"/>
    </source>
</evidence>
<dbReference type="InterPro" id="IPR027417">
    <property type="entry name" value="P-loop_NTPase"/>
</dbReference>
<dbReference type="GO" id="GO:0003677">
    <property type="term" value="F:DNA binding"/>
    <property type="evidence" value="ECO:0007669"/>
    <property type="project" value="InterPro"/>
</dbReference>
<protein>
    <recommendedName>
        <fullName evidence="6">Minichromosome maintenance domain-containing protein 2</fullName>
    </recommendedName>
</protein>
<reference evidence="9 10" key="1">
    <citation type="submission" date="2018-10" db="EMBL/GenBank/DDBJ databases">
        <title>Genome assembly for a Yunnan-Guizhou Plateau 3E fish, Anabarilius grahami (Regan), and its evolutionary and genetic applications.</title>
        <authorList>
            <person name="Jiang W."/>
        </authorList>
    </citation>
    <scope>NUCLEOTIDE SEQUENCE [LARGE SCALE GENOMIC DNA]</scope>
    <source>
        <strain evidence="9">AG-KIZ</strain>
        <tissue evidence="9">Muscle</tissue>
    </source>
</reference>
<name>A0A3N0Y8T8_ANAGA</name>
<keyword evidence="3" id="KW-0234">DNA repair</keyword>
<dbReference type="PANTHER" id="PTHR11630:SF75">
    <property type="entry name" value="MINICHROMOSOME MAINTENANCE DOMAIN-CONTAINING PROTEIN 2"/>
    <property type="match status" value="1"/>
</dbReference>
<dbReference type="GO" id="GO:0005634">
    <property type="term" value="C:nucleus"/>
    <property type="evidence" value="ECO:0007669"/>
    <property type="project" value="TreeGrafter"/>
</dbReference>
<keyword evidence="10" id="KW-1185">Reference proteome</keyword>
<dbReference type="InterPro" id="IPR058769">
    <property type="entry name" value="MCMDC2_N"/>
</dbReference>
<dbReference type="Pfam" id="PF17855">
    <property type="entry name" value="MCM_lid"/>
    <property type="match status" value="1"/>
</dbReference>
<comment type="caution">
    <text evidence="9">The sequence shown here is derived from an EMBL/GenBank/DDBJ whole genome shotgun (WGS) entry which is preliminary data.</text>
</comment>
<evidence type="ECO:0000256" key="1">
    <source>
        <dbReference type="ARBA" id="ARBA00022553"/>
    </source>
</evidence>
<keyword evidence="1" id="KW-0597">Phosphoprotein</keyword>
<dbReference type="Proteomes" id="UP000281406">
    <property type="component" value="Unassembled WGS sequence"/>
</dbReference>
<dbReference type="PANTHER" id="PTHR11630">
    <property type="entry name" value="DNA REPLICATION LICENSING FACTOR MCM FAMILY MEMBER"/>
    <property type="match status" value="1"/>
</dbReference>
<dbReference type="FunFam" id="3.40.50.300:FF:001155">
    <property type="entry name" value="minichromosome maintenance domain-containing protein 2"/>
    <property type="match status" value="1"/>
</dbReference>
<keyword evidence="2" id="KW-0227">DNA damage</keyword>
<comment type="function">
    <text evidence="5">Plays an important role in meiotic recombination and associated DNA double-strand break repair.</text>
</comment>
<proteinExistence type="predicted"/>
<dbReference type="EMBL" id="RJVU01049572">
    <property type="protein sequence ID" value="ROL42649.1"/>
    <property type="molecule type" value="Genomic_DNA"/>
</dbReference>
<evidence type="ECO:0000313" key="10">
    <source>
        <dbReference type="Proteomes" id="UP000281406"/>
    </source>
</evidence>
<evidence type="ECO:0000256" key="6">
    <source>
        <dbReference type="ARBA" id="ARBA00067689"/>
    </source>
</evidence>
<dbReference type="OrthoDB" id="2015372at2759"/>
<feature type="domain" description="MCM AAA-lid" evidence="7">
    <location>
        <begin position="488"/>
        <end position="563"/>
    </location>
</feature>
<evidence type="ECO:0000256" key="5">
    <source>
        <dbReference type="ARBA" id="ARBA00059210"/>
    </source>
</evidence>
<sequence>MGAVYRFSFDVSPSDVLELDATLGDCILHDPLKAVSLFQSVNVVLKPTHLPPFPDYCLDLSEFPRGYGPMRPLALEGLVIAMTRVTKYTQGARFLCSEGMCPCSRGFHHIRVHAPGATESATVRSDFTCFLCSSPLKEDVKSRVLGDKQLVELMHVRAVDILGVHDAASLRYQSVTLFLRDELCNSMRIGHLYRVVGIPAHVHQWPNVTWSVEACSVQPWNPKCSCVVSSNFQNLQAASACSPWRFAAIVANSFGSPVIPPGLYNTLKLGLLLSLVQTEDNPDSPNHLDVLALTSDSLIIDRLMRYSLPLASRGIHHELTGELLASLSRDEHGAGTANIHAGSALLASGGVCLLGDLTCYKKDKMDMLQSALESRTVSVFIPAKKYGDDMDQQLSFPIQCNFWALADAASPCKKTARCDNVVLGSVEMGSVPLQLAGAFGLVVQCRETSSNHPLLSMTVHTLRQAMCTGEPLYPACMQFTTQDYKELLAHARELKVDMSPEAERMIHGYYMASRRVRSDSTQRSSFTSVKLLISLAQAHAKLSLRTQVLEEDAVIAVLLCESSVTLKHGGSALVFPPDAVFPCALHDLDSLHQRDLRLEEFRKQILHFVHTYAACIEE</sequence>
<dbReference type="AlphaFoldDB" id="A0A3N0Y8T8"/>
<dbReference type="InterPro" id="IPR041562">
    <property type="entry name" value="MCM_lid"/>
</dbReference>